<gene>
    <name evidence="1" type="ORF">PoB_004969200</name>
</gene>
<accession>A0AAV4BV24</accession>
<organism evidence="1 2">
    <name type="scientific">Plakobranchus ocellatus</name>
    <dbReference type="NCBI Taxonomy" id="259542"/>
    <lineage>
        <taxon>Eukaryota</taxon>
        <taxon>Metazoa</taxon>
        <taxon>Spiralia</taxon>
        <taxon>Lophotrochozoa</taxon>
        <taxon>Mollusca</taxon>
        <taxon>Gastropoda</taxon>
        <taxon>Heterobranchia</taxon>
        <taxon>Euthyneura</taxon>
        <taxon>Panpulmonata</taxon>
        <taxon>Sacoglossa</taxon>
        <taxon>Placobranchoidea</taxon>
        <taxon>Plakobranchidae</taxon>
        <taxon>Plakobranchus</taxon>
    </lineage>
</organism>
<evidence type="ECO:0000313" key="2">
    <source>
        <dbReference type="Proteomes" id="UP000735302"/>
    </source>
</evidence>
<dbReference type="EMBL" id="BLXT01005502">
    <property type="protein sequence ID" value="GFO23187.1"/>
    <property type="molecule type" value="Genomic_DNA"/>
</dbReference>
<reference evidence="1 2" key="1">
    <citation type="journal article" date="2021" name="Elife">
        <title>Chloroplast acquisition without the gene transfer in kleptoplastic sea slugs, Plakobranchus ocellatus.</title>
        <authorList>
            <person name="Maeda T."/>
            <person name="Takahashi S."/>
            <person name="Yoshida T."/>
            <person name="Shimamura S."/>
            <person name="Takaki Y."/>
            <person name="Nagai Y."/>
            <person name="Toyoda A."/>
            <person name="Suzuki Y."/>
            <person name="Arimoto A."/>
            <person name="Ishii H."/>
            <person name="Satoh N."/>
            <person name="Nishiyama T."/>
            <person name="Hasebe M."/>
            <person name="Maruyama T."/>
            <person name="Minagawa J."/>
            <person name="Obokata J."/>
            <person name="Shigenobu S."/>
        </authorList>
    </citation>
    <scope>NUCLEOTIDE SEQUENCE [LARGE SCALE GENOMIC DNA]</scope>
</reference>
<dbReference type="AlphaFoldDB" id="A0AAV4BV24"/>
<comment type="caution">
    <text evidence="1">The sequence shown here is derived from an EMBL/GenBank/DDBJ whole genome shotgun (WGS) entry which is preliminary data.</text>
</comment>
<protein>
    <submittedName>
        <fullName evidence="1">Uncharacterized protein</fullName>
    </submittedName>
</protein>
<dbReference type="Proteomes" id="UP000735302">
    <property type="component" value="Unassembled WGS sequence"/>
</dbReference>
<keyword evidence="2" id="KW-1185">Reference proteome</keyword>
<proteinExistence type="predicted"/>
<sequence length="124" mass="14151">MRKKICASDTCNSDSRYSSEDYMSGVTFRSFPKPKTQLEKCRGWIRLCISPTEYDLSYSDINPHTDLSVDKIGSDYYVCSKTAMPNVWLGLGLLQISTHPFSFTTQLRSGTVPDTPYMSRSRQR</sequence>
<evidence type="ECO:0000313" key="1">
    <source>
        <dbReference type="EMBL" id="GFO23187.1"/>
    </source>
</evidence>
<name>A0AAV4BV24_9GAST</name>